<proteinExistence type="predicted"/>
<dbReference type="AlphaFoldDB" id="A0A5B8W4X8"/>
<accession>A0A5B8W4X8</accession>
<dbReference type="RefSeq" id="WP_147056310.1">
    <property type="nucleotide sequence ID" value="NZ_CP042437.1"/>
</dbReference>
<dbReference type="EMBL" id="CP042437">
    <property type="protein sequence ID" value="QEC78035.1"/>
    <property type="molecule type" value="Genomic_DNA"/>
</dbReference>
<feature type="domain" description="DUF4397" evidence="1">
    <location>
        <begin position="144"/>
        <end position="235"/>
    </location>
</feature>
<protein>
    <submittedName>
        <fullName evidence="2">DUF4397 domain-containing protein</fullName>
    </submittedName>
</protein>
<keyword evidence="3" id="KW-1185">Reference proteome</keyword>
<evidence type="ECO:0000259" key="1">
    <source>
        <dbReference type="Pfam" id="PF14344"/>
    </source>
</evidence>
<dbReference type="OrthoDB" id="794386at2"/>
<dbReference type="PROSITE" id="PS51257">
    <property type="entry name" value="PROKAR_LIPOPROTEIN"/>
    <property type="match status" value="1"/>
</dbReference>
<evidence type="ECO:0000313" key="3">
    <source>
        <dbReference type="Proteomes" id="UP000321362"/>
    </source>
</evidence>
<dbReference type="KEGG" id="mgk:FSB76_19600"/>
<name>A0A5B8W4X8_9SPHI</name>
<dbReference type="Proteomes" id="UP000321362">
    <property type="component" value="Chromosome"/>
</dbReference>
<gene>
    <name evidence="2" type="ORF">FSB76_19600</name>
</gene>
<dbReference type="InterPro" id="IPR025510">
    <property type="entry name" value="DUF4397"/>
</dbReference>
<dbReference type="Pfam" id="PF14344">
    <property type="entry name" value="DUF4397"/>
    <property type="match status" value="1"/>
</dbReference>
<reference evidence="2 3" key="1">
    <citation type="journal article" date="2013" name="J. Microbiol.">
        <title>Mucilaginibacter ginsenosidivorax sp. nov., with ginsenoside converting activity isolated from sediment.</title>
        <authorList>
            <person name="Kim J.K."/>
            <person name="Choi T.E."/>
            <person name="Liu Q.M."/>
            <person name="Park H.Y."/>
            <person name="Yi T.H."/>
            <person name="Yoon M.H."/>
            <person name="Kim S.C."/>
            <person name="Im W.T."/>
        </authorList>
    </citation>
    <scope>NUCLEOTIDE SEQUENCE [LARGE SCALE GENOMIC DNA]</scope>
    <source>
        <strain evidence="2 3">KHI28</strain>
    </source>
</reference>
<organism evidence="2 3">
    <name type="scientific">Mucilaginibacter ginsenosidivorax</name>
    <dbReference type="NCBI Taxonomy" id="862126"/>
    <lineage>
        <taxon>Bacteria</taxon>
        <taxon>Pseudomonadati</taxon>
        <taxon>Bacteroidota</taxon>
        <taxon>Sphingobacteriia</taxon>
        <taxon>Sphingobacteriales</taxon>
        <taxon>Sphingobacteriaceae</taxon>
        <taxon>Mucilaginibacter</taxon>
    </lineage>
</organism>
<sequence length="247" mass="26776">MNNKNKNGLFIWLLTGTPLVMLLCFAASCGKSSNITGTNTRLQIVNLSSDVQPLNLYQNSVKQNTTTYTYPTSSGYFTLATITPPLQFRQATAAALNIPFEIDTILRSNAKYTIFLTGYLANGTIKNSILSLDTATVPPIGRGLVRFLHGSPSSATLDLRANDTLLTDKAGVAFNTLTPYVKVPTGNYTFTINVHSTPTKTEYKLSNVSILDGRAYTIYTQGIVGRTDSVAFGAAVLTNNLLEKKTQ</sequence>
<evidence type="ECO:0000313" key="2">
    <source>
        <dbReference type="EMBL" id="QEC78035.1"/>
    </source>
</evidence>